<dbReference type="GeneID" id="68094320"/>
<comment type="caution">
    <text evidence="3">The sequence shown here is derived from an EMBL/GenBank/DDBJ whole genome shotgun (WGS) entry which is preliminary data.</text>
</comment>
<evidence type="ECO:0000256" key="2">
    <source>
        <dbReference type="SAM" id="MobiDB-lite"/>
    </source>
</evidence>
<evidence type="ECO:0000313" key="3">
    <source>
        <dbReference type="EMBL" id="KAG2386829.1"/>
    </source>
</evidence>
<sequence length="535" mass="61129">MTFSFPQSREDFMLLVQQVAKEDVKRCLAGIPVTHPHLAKLMMAPHDSNCISETKEEEEQFFHDYRNHQQLLNDNNQIRSMNHETGTLPTSDNNVTITKSIINNNTIQDAVAESSKQQQPSTNANRPSQTVSTRKLPEKPKEIRKPLVERQTNNFKPQQTNNSSVPASPKNISPKQTSPSSNGRNEVYERLLKPTVSTQKKFEKETKPQKKEEKEFRELRKEQKKATSLLLRKKPSPKKLSPKTSPKKNVSFSEALSQVQYKDGFEHDKENINNESLELSQQGEEKLNKVNPSNMPPSPPSTPSNTSTNPPSPKSVIQARPHTTANKTPILETPCSLERTKIETDQFSKTNEVTQASPVQIVKTQVEIGQNCKATDHANAIQATSQKATQEKNNFNYEHLEEMLLNDLLLEIAKEEQSNRKEMKRQHFNLMQGKARQNRQFDEMLNLLKEMEQQEHSIRRRYQNKTYLDSSSEISSVTSSVDSSSTATTDSTLSRGALLDEHIKSKIRKARQKQKHYFDTYCKPYDITVDTLMQV</sequence>
<feature type="coiled-coil region" evidence="1">
    <location>
        <begin position="405"/>
        <end position="454"/>
    </location>
</feature>
<accession>A0AA88KMC6</accession>
<feature type="region of interest" description="Disordered" evidence="2">
    <location>
        <begin position="279"/>
        <end position="333"/>
    </location>
</feature>
<name>A0AA88KMC6_NAELO</name>
<keyword evidence="1" id="KW-0175">Coiled coil</keyword>
<feature type="compositionally biased region" description="Basic and acidic residues" evidence="2">
    <location>
        <begin position="200"/>
        <end position="225"/>
    </location>
</feature>
<organism evidence="3 4">
    <name type="scientific">Naegleria lovaniensis</name>
    <name type="common">Amoeba</name>
    <dbReference type="NCBI Taxonomy" id="51637"/>
    <lineage>
        <taxon>Eukaryota</taxon>
        <taxon>Discoba</taxon>
        <taxon>Heterolobosea</taxon>
        <taxon>Tetramitia</taxon>
        <taxon>Eutetramitia</taxon>
        <taxon>Vahlkampfiidae</taxon>
        <taxon>Naegleria</taxon>
    </lineage>
</organism>
<dbReference type="RefSeq" id="XP_044550821.1">
    <property type="nucleotide sequence ID" value="XM_044691218.1"/>
</dbReference>
<dbReference type="AlphaFoldDB" id="A0AA88KMC6"/>
<feature type="compositionally biased region" description="Basic and acidic residues" evidence="2">
    <location>
        <begin position="135"/>
        <end position="148"/>
    </location>
</feature>
<feature type="compositionally biased region" description="Polar residues" evidence="2">
    <location>
        <begin position="150"/>
        <end position="184"/>
    </location>
</feature>
<keyword evidence="4" id="KW-1185">Reference proteome</keyword>
<feature type="compositionally biased region" description="Basic residues" evidence="2">
    <location>
        <begin position="231"/>
        <end position="241"/>
    </location>
</feature>
<evidence type="ECO:0000313" key="4">
    <source>
        <dbReference type="Proteomes" id="UP000816034"/>
    </source>
</evidence>
<dbReference type="Proteomes" id="UP000816034">
    <property type="component" value="Unassembled WGS sequence"/>
</dbReference>
<gene>
    <name evidence="3" type="ORF">C9374_001864</name>
</gene>
<dbReference type="EMBL" id="PYSW02000014">
    <property type="protein sequence ID" value="KAG2386829.1"/>
    <property type="molecule type" value="Genomic_DNA"/>
</dbReference>
<feature type="region of interest" description="Disordered" evidence="2">
    <location>
        <begin position="111"/>
        <end position="255"/>
    </location>
</feature>
<feature type="compositionally biased region" description="Polar residues" evidence="2">
    <location>
        <begin position="114"/>
        <end position="133"/>
    </location>
</feature>
<proteinExistence type="predicted"/>
<protein>
    <submittedName>
        <fullName evidence="3">Uncharacterized protein</fullName>
    </submittedName>
</protein>
<evidence type="ECO:0000256" key="1">
    <source>
        <dbReference type="SAM" id="Coils"/>
    </source>
</evidence>
<reference evidence="3 4" key="1">
    <citation type="journal article" date="2018" name="BMC Genomics">
        <title>The genome of Naegleria lovaniensis, the basis for a comparative approach to unravel pathogenicity factors of the human pathogenic amoeba N. fowleri.</title>
        <authorList>
            <person name="Liechti N."/>
            <person name="Schurch N."/>
            <person name="Bruggmann R."/>
            <person name="Wittwer M."/>
        </authorList>
    </citation>
    <scope>NUCLEOTIDE SEQUENCE [LARGE SCALE GENOMIC DNA]</scope>
    <source>
        <strain evidence="3 4">ATCC 30569</strain>
    </source>
</reference>